<comment type="caution">
    <text evidence="2">The sequence shown here is derived from an EMBL/GenBank/DDBJ whole genome shotgun (WGS) entry which is preliminary data.</text>
</comment>
<keyword evidence="1" id="KW-1133">Transmembrane helix</keyword>
<dbReference type="RefSeq" id="WP_377904835.1">
    <property type="nucleotide sequence ID" value="NZ_JBHRZS010000006.1"/>
</dbReference>
<accession>A0ABV8APL0</accession>
<name>A0ABV8APL0_9BACT</name>
<reference evidence="3" key="1">
    <citation type="journal article" date="2019" name="Int. J. Syst. Evol. Microbiol.">
        <title>The Global Catalogue of Microorganisms (GCM) 10K type strain sequencing project: providing services to taxonomists for standard genome sequencing and annotation.</title>
        <authorList>
            <consortium name="The Broad Institute Genomics Platform"/>
            <consortium name="The Broad Institute Genome Sequencing Center for Infectious Disease"/>
            <person name="Wu L."/>
            <person name="Ma J."/>
        </authorList>
    </citation>
    <scope>NUCLEOTIDE SEQUENCE [LARGE SCALE GENOMIC DNA]</scope>
    <source>
        <strain evidence="3">CCUG 60523</strain>
    </source>
</reference>
<dbReference type="EMBL" id="JBHRZS010000006">
    <property type="protein sequence ID" value="MFC3879938.1"/>
    <property type="molecule type" value="Genomic_DNA"/>
</dbReference>
<feature type="transmembrane region" description="Helical" evidence="1">
    <location>
        <begin position="89"/>
        <end position="110"/>
    </location>
</feature>
<gene>
    <name evidence="2" type="ORF">ACFOSV_07110</name>
</gene>
<feature type="transmembrane region" description="Helical" evidence="1">
    <location>
        <begin position="57"/>
        <end position="77"/>
    </location>
</feature>
<evidence type="ECO:0000313" key="3">
    <source>
        <dbReference type="Proteomes" id="UP001595805"/>
    </source>
</evidence>
<dbReference type="Proteomes" id="UP001595805">
    <property type="component" value="Unassembled WGS sequence"/>
</dbReference>
<protein>
    <submittedName>
        <fullName evidence="2">Uncharacterized protein</fullName>
    </submittedName>
</protein>
<keyword evidence="1" id="KW-0812">Transmembrane</keyword>
<feature type="transmembrane region" description="Helical" evidence="1">
    <location>
        <begin position="33"/>
        <end position="51"/>
    </location>
</feature>
<evidence type="ECO:0000313" key="2">
    <source>
        <dbReference type="EMBL" id="MFC3879938.1"/>
    </source>
</evidence>
<keyword evidence="3" id="KW-1185">Reference proteome</keyword>
<keyword evidence="1" id="KW-0472">Membrane</keyword>
<evidence type="ECO:0000256" key="1">
    <source>
        <dbReference type="SAM" id="Phobius"/>
    </source>
</evidence>
<organism evidence="2 3">
    <name type="scientific">Algoriphagus namhaensis</name>
    <dbReference type="NCBI Taxonomy" id="915353"/>
    <lineage>
        <taxon>Bacteria</taxon>
        <taxon>Pseudomonadati</taxon>
        <taxon>Bacteroidota</taxon>
        <taxon>Cytophagia</taxon>
        <taxon>Cytophagales</taxon>
        <taxon>Cyclobacteriaceae</taxon>
        <taxon>Algoriphagus</taxon>
    </lineage>
</organism>
<proteinExistence type="predicted"/>
<feature type="transmembrane region" description="Helical" evidence="1">
    <location>
        <begin position="141"/>
        <end position="159"/>
    </location>
</feature>
<feature type="transmembrane region" description="Helical" evidence="1">
    <location>
        <begin position="116"/>
        <end position="134"/>
    </location>
</feature>
<feature type="transmembrane region" description="Helical" evidence="1">
    <location>
        <begin position="165"/>
        <end position="183"/>
    </location>
</feature>
<sequence>MEKELTSKESLELITQMIGKAKRRAAGDGSFQMLLWGWAVALCNLGHYVLAKIDYPAPYIVWLALIPVVGVSIWFSVTKSKKTGVKTHLDAVLSQLWLMVFLGILMVLAFMPQLNFYQNPVILILAGIGVFTTGAMIQVNLVKYGGIILFIAALIAFFLPITEQYLVAGIAIMIGYLVPGYSLKKNKS</sequence>